<dbReference type="InterPro" id="IPR022898">
    <property type="entry name" value="RNase_HII"/>
</dbReference>
<dbReference type="GO" id="GO:0004523">
    <property type="term" value="F:RNA-DNA hybrid ribonuclease activity"/>
    <property type="evidence" value="ECO:0007669"/>
    <property type="project" value="UniProtKB-UniRule"/>
</dbReference>
<dbReference type="GO" id="GO:0043137">
    <property type="term" value="P:DNA replication, removal of RNA primer"/>
    <property type="evidence" value="ECO:0007669"/>
    <property type="project" value="TreeGrafter"/>
</dbReference>
<evidence type="ECO:0000256" key="4">
    <source>
        <dbReference type="ARBA" id="ARBA00004496"/>
    </source>
</evidence>
<evidence type="ECO:0000256" key="12">
    <source>
        <dbReference type="ARBA" id="ARBA00022801"/>
    </source>
</evidence>
<comment type="subcellular location">
    <subcellularLocation>
        <location evidence="4 14">Cytoplasm</location>
    </subcellularLocation>
</comment>
<feature type="binding site" evidence="14 15">
    <location>
        <position position="15"/>
    </location>
    <ligand>
        <name>a divalent metal cation</name>
        <dbReference type="ChEBI" id="CHEBI:60240"/>
    </ligand>
</feature>
<feature type="domain" description="RNase H type-2" evidence="17">
    <location>
        <begin position="8"/>
        <end position="211"/>
    </location>
</feature>
<evidence type="ECO:0000313" key="19">
    <source>
        <dbReference type="Proteomes" id="UP000069241"/>
    </source>
</evidence>
<dbReference type="GO" id="GO:0030145">
    <property type="term" value="F:manganese ion binding"/>
    <property type="evidence" value="ECO:0007669"/>
    <property type="project" value="UniProtKB-UniRule"/>
</dbReference>
<dbReference type="CDD" id="cd07182">
    <property type="entry name" value="RNase_HII_bacteria_HII_like"/>
    <property type="match status" value="1"/>
</dbReference>
<dbReference type="GO" id="GO:0006298">
    <property type="term" value="P:mismatch repair"/>
    <property type="evidence" value="ECO:0007669"/>
    <property type="project" value="TreeGrafter"/>
</dbReference>
<reference evidence="19" key="1">
    <citation type="submission" date="2016-02" db="EMBL/GenBank/DDBJ databases">
        <authorList>
            <person name="Holder M.E."/>
            <person name="Ajami N.J."/>
            <person name="Petrosino J.F."/>
        </authorList>
    </citation>
    <scope>NUCLEOTIDE SEQUENCE [LARGE SCALE GENOMIC DNA]</scope>
    <source>
        <strain evidence="19">CCUG 45958</strain>
    </source>
</reference>
<evidence type="ECO:0000256" key="8">
    <source>
        <dbReference type="ARBA" id="ARBA00022490"/>
    </source>
</evidence>
<dbReference type="KEGG" id="dfi:AXF13_09760"/>
<name>A0A0X8JNC9_9BACT</name>
<evidence type="ECO:0000256" key="1">
    <source>
        <dbReference type="ARBA" id="ARBA00000077"/>
    </source>
</evidence>
<keyword evidence="8 14" id="KW-0963">Cytoplasm</keyword>
<comment type="catalytic activity">
    <reaction evidence="1 14 15 16">
        <text>Endonucleolytic cleavage to 5'-phosphomonoester.</text>
        <dbReference type="EC" id="3.1.26.4"/>
    </reaction>
</comment>
<dbReference type="SUPFAM" id="SSF53098">
    <property type="entry name" value="Ribonuclease H-like"/>
    <property type="match status" value="1"/>
</dbReference>
<evidence type="ECO:0000256" key="15">
    <source>
        <dbReference type="PROSITE-ProRule" id="PRU01319"/>
    </source>
</evidence>
<keyword evidence="19" id="KW-1185">Reference proteome</keyword>
<dbReference type="GO" id="GO:0005737">
    <property type="term" value="C:cytoplasm"/>
    <property type="evidence" value="ECO:0007669"/>
    <property type="project" value="UniProtKB-SubCell"/>
</dbReference>
<evidence type="ECO:0000256" key="11">
    <source>
        <dbReference type="ARBA" id="ARBA00022759"/>
    </source>
</evidence>
<dbReference type="Proteomes" id="UP000069241">
    <property type="component" value="Chromosome"/>
</dbReference>
<evidence type="ECO:0000256" key="6">
    <source>
        <dbReference type="ARBA" id="ARBA00012180"/>
    </source>
</evidence>
<evidence type="ECO:0000256" key="13">
    <source>
        <dbReference type="ARBA" id="ARBA00023211"/>
    </source>
</evidence>
<accession>A0A0X8JNC9</accession>
<protein>
    <recommendedName>
        <fullName evidence="7 14">Ribonuclease HII</fullName>
        <shortName evidence="14">RNase HII</shortName>
        <ecNumber evidence="6 14">3.1.26.4</ecNumber>
    </recommendedName>
</protein>
<evidence type="ECO:0000256" key="3">
    <source>
        <dbReference type="ARBA" id="ARBA00004065"/>
    </source>
</evidence>
<dbReference type="STRING" id="44742.AXF13_09760"/>
<dbReference type="EC" id="3.1.26.4" evidence="6 14"/>
<comment type="similarity">
    <text evidence="5 14 16">Belongs to the RNase HII family.</text>
</comment>
<comment type="cofactor">
    <cofactor evidence="2">
        <name>Mg(2+)</name>
        <dbReference type="ChEBI" id="CHEBI:18420"/>
    </cofactor>
</comment>
<evidence type="ECO:0000256" key="7">
    <source>
        <dbReference type="ARBA" id="ARBA00019179"/>
    </source>
</evidence>
<evidence type="ECO:0000259" key="17">
    <source>
        <dbReference type="PROSITE" id="PS51975"/>
    </source>
</evidence>
<keyword evidence="12 14" id="KW-0378">Hydrolase</keyword>
<comment type="cofactor">
    <cofactor evidence="14 15">
        <name>Mn(2+)</name>
        <dbReference type="ChEBI" id="CHEBI:29035"/>
    </cofactor>
    <cofactor evidence="14 15">
        <name>Mg(2+)</name>
        <dbReference type="ChEBI" id="CHEBI:18420"/>
    </cofactor>
    <text evidence="14 15">Manganese or magnesium. Binds 1 divalent metal ion per monomer in the absence of substrate. May bind a second metal ion after substrate binding.</text>
</comment>
<sequence>MPFGRRSGPVAGIDEAGRGCLAGPVVAAAVILPVVYELPGLTDSKALSAKARDILAPRIRECALAWGLGVVWPRRIERINILQATFEAMSRAVGVLRLTPGRLLIDGNKVLPDAVLTLFWRTGHTAPPPLQQAVVGGDKSEDVISAASILAKTFRDRLMLHLGRRWPGYGLEEHKGYGTKAHYAALRRLGPCPQHRLTFRGVLPQAAAPLQGSLC</sequence>
<evidence type="ECO:0000256" key="16">
    <source>
        <dbReference type="RuleBase" id="RU003515"/>
    </source>
</evidence>
<dbReference type="HAMAP" id="MF_00052_B">
    <property type="entry name" value="RNase_HII_B"/>
    <property type="match status" value="1"/>
</dbReference>
<dbReference type="PROSITE" id="PS51975">
    <property type="entry name" value="RNASE_H_2"/>
    <property type="match status" value="1"/>
</dbReference>
<dbReference type="Gene3D" id="3.30.420.10">
    <property type="entry name" value="Ribonuclease H-like superfamily/Ribonuclease H"/>
    <property type="match status" value="1"/>
</dbReference>
<evidence type="ECO:0000256" key="9">
    <source>
        <dbReference type="ARBA" id="ARBA00022722"/>
    </source>
</evidence>
<proteinExistence type="inferred from homology"/>
<evidence type="ECO:0000256" key="5">
    <source>
        <dbReference type="ARBA" id="ARBA00007383"/>
    </source>
</evidence>
<dbReference type="InterPro" id="IPR012337">
    <property type="entry name" value="RNaseH-like_sf"/>
</dbReference>
<dbReference type="GO" id="GO:0003723">
    <property type="term" value="F:RNA binding"/>
    <property type="evidence" value="ECO:0007669"/>
    <property type="project" value="UniProtKB-UniRule"/>
</dbReference>
<organism evidence="18 19">
    <name type="scientific">Desulfovibrio fairfieldensis</name>
    <dbReference type="NCBI Taxonomy" id="44742"/>
    <lineage>
        <taxon>Bacteria</taxon>
        <taxon>Pseudomonadati</taxon>
        <taxon>Thermodesulfobacteriota</taxon>
        <taxon>Desulfovibrionia</taxon>
        <taxon>Desulfovibrionales</taxon>
        <taxon>Desulfovibrionaceae</taxon>
        <taxon>Desulfovibrio</taxon>
    </lineage>
</organism>
<keyword evidence="11 14" id="KW-0255">Endonuclease</keyword>
<keyword evidence="13 14" id="KW-0464">Manganese</keyword>
<dbReference type="InterPro" id="IPR024567">
    <property type="entry name" value="RNase_HII/HIII_dom"/>
</dbReference>
<dbReference type="Pfam" id="PF01351">
    <property type="entry name" value="RNase_HII"/>
    <property type="match status" value="1"/>
</dbReference>
<feature type="binding site" evidence="14 15">
    <location>
        <position position="106"/>
    </location>
    <ligand>
        <name>a divalent metal cation</name>
        <dbReference type="ChEBI" id="CHEBI:60240"/>
    </ligand>
</feature>
<dbReference type="InterPro" id="IPR001352">
    <property type="entry name" value="RNase_HII/HIII"/>
</dbReference>
<comment type="function">
    <text evidence="3 14 16">Endonuclease that specifically degrades the RNA of RNA-DNA hybrids.</text>
</comment>
<evidence type="ECO:0000256" key="14">
    <source>
        <dbReference type="HAMAP-Rule" id="MF_00052"/>
    </source>
</evidence>
<keyword evidence="10 14" id="KW-0479">Metal-binding</keyword>
<dbReference type="EMBL" id="CP014229">
    <property type="protein sequence ID" value="AMD91573.1"/>
    <property type="molecule type" value="Genomic_DNA"/>
</dbReference>
<dbReference type="GO" id="GO:0032299">
    <property type="term" value="C:ribonuclease H2 complex"/>
    <property type="evidence" value="ECO:0007669"/>
    <property type="project" value="TreeGrafter"/>
</dbReference>
<evidence type="ECO:0000313" key="18">
    <source>
        <dbReference type="EMBL" id="AMD91573.1"/>
    </source>
</evidence>
<evidence type="ECO:0000256" key="10">
    <source>
        <dbReference type="ARBA" id="ARBA00022723"/>
    </source>
</evidence>
<dbReference type="InterPro" id="IPR036397">
    <property type="entry name" value="RNaseH_sf"/>
</dbReference>
<keyword evidence="9 14" id="KW-0540">Nuclease</keyword>
<dbReference type="PANTHER" id="PTHR10954:SF18">
    <property type="entry name" value="RIBONUCLEASE HII"/>
    <property type="match status" value="1"/>
</dbReference>
<gene>
    <name evidence="14" type="primary">rnhB</name>
    <name evidence="18" type="ORF">AXF13_09760</name>
</gene>
<feature type="binding site" evidence="14 15">
    <location>
        <position position="14"/>
    </location>
    <ligand>
        <name>a divalent metal cation</name>
        <dbReference type="ChEBI" id="CHEBI:60240"/>
    </ligand>
</feature>
<evidence type="ECO:0000256" key="2">
    <source>
        <dbReference type="ARBA" id="ARBA00001946"/>
    </source>
</evidence>
<dbReference type="AlphaFoldDB" id="A0A0X8JNC9"/>
<dbReference type="PANTHER" id="PTHR10954">
    <property type="entry name" value="RIBONUCLEASE H2 SUBUNIT A"/>
    <property type="match status" value="1"/>
</dbReference>
<dbReference type="NCBIfam" id="NF000595">
    <property type="entry name" value="PRK00015.1-3"/>
    <property type="match status" value="1"/>
</dbReference>